<dbReference type="Pfam" id="PF24476">
    <property type="entry name" value="DUF7580"/>
    <property type="match status" value="1"/>
</dbReference>
<feature type="chain" id="PRO_5041911947" description="DUF7580 domain-containing protein" evidence="1">
    <location>
        <begin position="21"/>
        <end position="574"/>
    </location>
</feature>
<dbReference type="Proteomes" id="UP001265746">
    <property type="component" value="Unassembled WGS sequence"/>
</dbReference>
<accession>A0AAD9SGA1</accession>
<feature type="signal peptide" evidence="1">
    <location>
        <begin position="1"/>
        <end position="20"/>
    </location>
</feature>
<evidence type="ECO:0000313" key="4">
    <source>
        <dbReference type="Proteomes" id="UP001265746"/>
    </source>
</evidence>
<feature type="domain" description="DUF7580" evidence="2">
    <location>
        <begin position="209"/>
        <end position="571"/>
    </location>
</feature>
<reference evidence="3" key="1">
    <citation type="submission" date="2023-06" db="EMBL/GenBank/DDBJ databases">
        <authorList>
            <person name="Noh H."/>
        </authorList>
    </citation>
    <scope>NUCLEOTIDE SEQUENCE</scope>
    <source>
        <strain evidence="3">DUCC20226</strain>
    </source>
</reference>
<comment type="caution">
    <text evidence="3">The sequence shown here is derived from an EMBL/GenBank/DDBJ whole genome shotgun (WGS) entry which is preliminary data.</text>
</comment>
<keyword evidence="1" id="KW-0732">Signal</keyword>
<protein>
    <recommendedName>
        <fullName evidence="2">DUF7580 domain-containing protein</fullName>
    </recommendedName>
</protein>
<gene>
    <name evidence="3" type="ORF">N8I77_005733</name>
</gene>
<organism evidence="3 4">
    <name type="scientific">Phomopsis amygdali</name>
    <name type="common">Fusicoccum amygdali</name>
    <dbReference type="NCBI Taxonomy" id="1214568"/>
    <lineage>
        <taxon>Eukaryota</taxon>
        <taxon>Fungi</taxon>
        <taxon>Dikarya</taxon>
        <taxon>Ascomycota</taxon>
        <taxon>Pezizomycotina</taxon>
        <taxon>Sordariomycetes</taxon>
        <taxon>Sordariomycetidae</taxon>
        <taxon>Diaporthales</taxon>
        <taxon>Diaporthaceae</taxon>
        <taxon>Diaporthe</taxon>
    </lineage>
</organism>
<evidence type="ECO:0000313" key="3">
    <source>
        <dbReference type="EMBL" id="KAK2607024.1"/>
    </source>
</evidence>
<sequence>MAGIEVAGLVLGALPLLLKSVDVYRDGFRRFGSAFKKRKHVEKLGRALLLQHQTLEELIKSVALGSGCEDVWALEGDPVGYLNNPEVQAQVEEFLGPKHTMFLISELQANHEATKKVAKCISGLVPSYQGPTDDLVAIINANQGKPDLLADLAPRIKLVLGITDMKVMIQEIDEGTQTLHRFSSLAVSNCHAMGSNSSRKTLKLAKAFRQIQNLAGGLYEAVLDGFLDECHDNHEARLYLDDRIEIAQKVMHQRNKVKHNTPPISFELVFYADDQKRETLLYETPVQVLGEHSTDQTSNSPPAHLVTTAVTICIDEAPSEDDSRPEVAIITSICSAIREARGLKPRPSFALLNNRRMGTFRDDGTHPSPRSQIQGPQKDYISLGHILKGMTTALPLKPRMQLSLRLASSLLQLLHTQWIAQTWSKNMVFFLVPGKPTGLIRQAQVDLNRPFIACKFSGSADGQQNRSFLDPKSALLELGILLLEIWHGMTLEARFELDETWSISSSATYYKRLVMALEWQDDGENPMLGFYAQAVAHCLTGNAGAQDLSWEDTKLWAAICANVIEPLSKLCDDF</sequence>
<dbReference type="PANTHER" id="PTHR35186">
    <property type="entry name" value="ANK_REP_REGION DOMAIN-CONTAINING PROTEIN"/>
    <property type="match status" value="1"/>
</dbReference>
<name>A0AAD9SGA1_PHOAM</name>
<dbReference type="AlphaFoldDB" id="A0AAD9SGA1"/>
<evidence type="ECO:0000256" key="1">
    <source>
        <dbReference type="SAM" id="SignalP"/>
    </source>
</evidence>
<proteinExistence type="predicted"/>
<dbReference type="PANTHER" id="PTHR35186:SF4">
    <property type="entry name" value="PRION-INHIBITION AND PROPAGATION HELO DOMAIN-CONTAINING PROTEIN"/>
    <property type="match status" value="1"/>
</dbReference>
<keyword evidence="4" id="KW-1185">Reference proteome</keyword>
<evidence type="ECO:0000259" key="2">
    <source>
        <dbReference type="Pfam" id="PF24476"/>
    </source>
</evidence>
<dbReference type="InterPro" id="IPR056002">
    <property type="entry name" value="DUF7580"/>
</dbReference>
<dbReference type="EMBL" id="JAUJFL010000003">
    <property type="protein sequence ID" value="KAK2607024.1"/>
    <property type="molecule type" value="Genomic_DNA"/>
</dbReference>